<feature type="chain" id="PRO_5004744543" evidence="1">
    <location>
        <begin position="24"/>
        <end position="318"/>
    </location>
</feature>
<keyword evidence="3" id="KW-1185">Reference proteome</keyword>
<dbReference type="HOGENOM" id="CLU_873416_0_0_7"/>
<feature type="signal peptide" evidence="1">
    <location>
        <begin position="1"/>
        <end position="23"/>
    </location>
</feature>
<dbReference type="Gene3D" id="1.25.40.20">
    <property type="entry name" value="Ankyrin repeat-containing domain"/>
    <property type="match status" value="1"/>
</dbReference>
<reference evidence="2 3" key="1">
    <citation type="journal article" date="2015" name="Biol. Direct">
        <title>Babela massiliensis, a representative of a widespread bacterial phylum with unusual adaptations to parasitism in amoebae.</title>
        <authorList>
            <person name="Pagnier I."/>
            <person name="Yutin N."/>
            <person name="Croce O."/>
            <person name="Makarova K.S."/>
            <person name="Wolf Y.I."/>
            <person name="Benamar S."/>
            <person name="Raoult D."/>
            <person name="Koonin E.V."/>
            <person name="La Scola B."/>
        </authorList>
    </citation>
    <scope>NUCLEOTIDE SEQUENCE [LARGE SCALE GENOMIC DNA]</scope>
    <source>
        <strain evidence="3">BABL1</strain>
    </source>
</reference>
<name>V6DGH7_9BACT</name>
<dbReference type="EMBL" id="HG793133">
    <property type="protein sequence ID" value="CDK30659.1"/>
    <property type="molecule type" value="Genomic_DNA"/>
</dbReference>
<dbReference type="STRING" id="673862.BABL1_gene_356"/>
<dbReference type="RefSeq" id="WP_023792147.1">
    <property type="nucleotide sequence ID" value="NC_023003.1"/>
</dbReference>
<gene>
    <name evidence="2" type="ORF">BABL1_gene_356</name>
</gene>
<dbReference type="KEGG" id="dpb:BABL1_gene_356"/>
<sequence>MKRNILKLLITNILILTNLAAMQDPEKTPSTVTDLKFLTLINLANMLEENPLCLEKLNLDKLNIKQKESLENMIQELKTQKELSSNGYKSIDQIHIKQDIKNAYKKLPKWAQYGLDTIVCCMIQPHNTLSPLAQIEELFINSIINCDYETVEKLINNYITQGLNLNAKHKAKIGAKFTYQINFNQEEVHINSLTAAAISGNLKIFNLIIYTAKEIYKNNIKQFINAVDCHNNTALMHSLLIMIDNKIINMEKNKSGYNDLVYHINNLLYSENENQRIEIIKVLLELGTDITIQNDNLDTAITLAKKLDNPKINNLFNI</sequence>
<accession>V6DGH7</accession>
<dbReference type="Proteomes" id="UP000018769">
    <property type="component" value="Chromosome I"/>
</dbReference>
<evidence type="ECO:0000313" key="2">
    <source>
        <dbReference type="EMBL" id="CDK30659.1"/>
    </source>
</evidence>
<dbReference type="AlphaFoldDB" id="V6DGH7"/>
<evidence type="ECO:0000256" key="1">
    <source>
        <dbReference type="SAM" id="SignalP"/>
    </source>
</evidence>
<protein>
    <submittedName>
        <fullName evidence="2">Ankyrin repeats containing protein</fullName>
    </submittedName>
</protein>
<dbReference type="InterPro" id="IPR036770">
    <property type="entry name" value="Ankyrin_rpt-contain_sf"/>
</dbReference>
<organism evidence="2 3">
    <name type="scientific">Candidatus Babela massiliensis</name>
    <dbReference type="NCBI Taxonomy" id="673862"/>
    <lineage>
        <taxon>Bacteria</taxon>
        <taxon>Candidatus Babelota</taxon>
        <taxon>Candidatus Babeliae</taxon>
        <taxon>Candidatus Babeliales</taxon>
        <taxon>Candidatus Babeliaceae</taxon>
        <taxon>Candidatus Babela</taxon>
    </lineage>
</organism>
<proteinExistence type="predicted"/>
<keyword evidence="1" id="KW-0732">Signal</keyword>
<evidence type="ECO:0000313" key="3">
    <source>
        <dbReference type="Proteomes" id="UP000018769"/>
    </source>
</evidence>
<dbReference type="SUPFAM" id="SSF48403">
    <property type="entry name" value="Ankyrin repeat"/>
    <property type="match status" value="1"/>
</dbReference>